<dbReference type="InterPro" id="IPR032675">
    <property type="entry name" value="LRR_dom_sf"/>
</dbReference>
<evidence type="ECO:0000313" key="1">
    <source>
        <dbReference type="EMBL" id="MDA3616325.1"/>
    </source>
</evidence>
<gene>
    <name evidence="1" type="ORF">O3P16_16025</name>
</gene>
<sequence>MSNEILKNNIVYSKGNNGLFMMFSSKHLDECVKTFNLENIEGASFGYSMLDDGYNEDNLNILKKIQAKRIIVNPFSIKDFKGINSQHELIFLRIFNDPVTTELDFSNFSKIEVFEGYHTKYLKNLFSNKSLKKLRLWQYQSSTGDLSDLAGLENLEELNIIQSNIKSCKGLEGLKKLKKIGLAYNKNLETFTDGKPVYQLEEFEIEVCKKLDLATLQGVGKLRTLKVINNGKMVSLEPIIKQLPSLYKLQFTEGELTESNNLYLLQHPTLKEVWLSDKKHYMLKTKEINEALKDTEKKKLILKRNR</sequence>
<protein>
    <recommendedName>
        <fullName evidence="3">Leucine-rich repeat domain-containing protein</fullName>
    </recommendedName>
</protein>
<evidence type="ECO:0000313" key="2">
    <source>
        <dbReference type="Proteomes" id="UP001210231"/>
    </source>
</evidence>
<evidence type="ECO:0008006" key="3">
    <source>
        <dbReference type="Google" id="ProtNLM"/>
    </source>
</evidence>
<keyword evidence="2" id="KW-1185">Reference proteome</keyword>
<dbReference type="SUPFAM" id="SSF52058">
    <property type="entry name" value="L domain-like"/>
    <property type="match status" value="1"/>
</dbReference>
<dbReference type="Gene3D" id="3.80.10.10">
    <property type="entry name" value="Ribonuclease Inhibitor"/>
    <property type="match status" value="1"/>
</dbReference>
<name>A0ABT4UQ55_9BACT</name>
<dbReference type="EMBL" id="JAQGEF010000027">
    <property type="protein sequence ID" value="MDA3616325.1"/>
    <property type="molecule type" value="Genomic_DNA"/>
</dbReference>
<dbReference type="Proteomes" id="UP001210231">
    <property type="component" value="Unassembled WGS sequence"/>
</dbReference>
<dbReference type="RefSeq" id="WP_407032655.1">
    <property type="nucleotide sequence ID" value="NZ_JAQGEF010000027.1"/>
</dbReference>
<proteinExistence type="predicted"/>
<reference evidence="1 2" key="1">
    <citation type="submission" date="2022-12" db="EMBL/GenBank/DDBJ databases">
        <title>Chitinophagaceae gen. sp. nov., a new member of the family Chitinophagaceae, isolated from soil in a chemical factory.</title>
        <authorList>
            <person name="Ke Z."/>
        </authorList>
    </citation>
    <scope>NUCLEOTIDE SEQUENCE [LARGE SCALE GENOMIC DNA]</scope>
    <source>
        <strain evidence="1 2">LY-5</strain>
    </source>
</reference>
<organism evidence="1 2">
    <name type="scientific">Polluticaenibacter yanchengensis</name>
    <dbReference type="NCBI Taxonomy" id="3014562"/>
    <lineage>
        <taxon>Bacteria</taxon>
        <taxon>Pseudomonadati</taxon>
        <taxon>Bacteroidota</taxon>
        <taxon>Chitinophagia</taxon>
        <taxon>Chitinophagales</taxon>
        <taxon>Chitinophagaceae</taxon>
        <taxon>Polluticaenibacter</taxon>
    </lineage>
</organism>
<accession>A0ABT4UQ55</accession>
<comment type="caution">
    <text evidence="1">The sequence shown here is derived from an EMBL/GenBank/DDBJ whole genome shotgun (WGS) entry which is preliminary data.</text>
</comment>